<dbReference type="Proteomes" id="UP000444401">
    <property type="component" value="Unassembled WGS sequence"/>
</dbReference>
<feature type="signal peptide" evidence="2">
    <location>
        <begin position="1"/>
        <end position="24"/>
    </location>
</feature>
<gene>
    <name evidence="3" type="ORF">GRI72_09720</name>
</gene>
<dbReference type="EMBL" id="WTYO01000004">
    <property type="protein sequence ID" value="MXO69103.1"/>
    <property type="molecule type" value="Genomic_DNA"/>
</dbReference>
<keyword evidence="4" id="KW-1185">Reference proteome</keyword>
<evidence type="ECO:0008006" key="5">
    <source>
        <dbReference type="Google" id="ProtNLM"/>
    </source>
</evidence>
<sequence>MFARCLRIAVTLALAGLAAAGARADWHRADTDHFVIFSDGSARELERFAQDTERFDALLRQFFRLPASAGGENRLTIYAVRSTDEIARLMGRGETSIAGFYRSRGEGSFAVTNRERTNTKFALSGQTTLFHEYAHHFMFRHLTAAYPAWYVEGFAEYFSTVEFDKQGRWDLGKPAYHRARSLLGNHRLDLDQLLFGTTEGMTRIEVDLYYGRAWMLVHMAMSDPERGRQLQGYLRDFANGVEPRVAAERNFGSLDELEETLENYVNESLRFRSSSTPLPYEGRLDIRTLSGPEGDLVDLRLERLMETDLERTREELLELAAESPAHAGVWYELALTELALSRSVDAADGNKEGGDERSESEEVGDDPDAPSPQQLVHEAAARQAIEKALAADPQHVRARVEQVRFQMRDLTRADDLTTRSWSPLRQALLEAHRTDPRDPQPLFVFYDSFRQTGLAAPDIARTAIGQAFTLAPESSRLRMAYVNDLVAHDEIPRAIALLKALAYNPHGGGGALEFLEELEDHLAERTSAETGTGQQTEPTAP</sequence>
<feature type="chain" id="PRO_5046521160" description="DUF1570 domain-containing protein" evidence="2">
    <location>
        <begin position="25"/>
        <end position="541"/>
    </location>
</feature>
<reference evidence="3 4" key="1">
    <citation type="submission" date="2019-12" db="EMBL/GenBank/DDBJ databases">
        <title>Genomic-based taxomic classification of the family Erythrobacteraceae.</title>
        <authorList>
            <person name="Xu L."/>
        </authorList>
    </citation>
    <scope>NUCLEOTIDE SEQUENCE [LARGE SCALE GENOMIC DNA]</scope>
    <source>
        <strain evidence="3 4">H32</strain>
    </source>
</reference>
<accession>A0ABW9UZ49</accession>
<feature type="region of interest" description="Disordered" evidence="1">
    <location>
        <begin position="345"/>
        <end position="372"/>
    </location>
</feature>
<evidence type="ECO:0000256" key="1">
    <source>
        <dbReference type="SAM" id="MobiDB-lite"/>
    </source>
</evidence>
<organism evidence="3 4">
    <name type="scientific">Pelagerythrobacter marinus</name>
    <dbReference type="NCBI Taxonomy" id="538382"/>
    <lineage>
        <taxon>Bacteria</taxon>
        <taxon>Pseudomonadati</taxon>
        <taxon>Pseudomonadota</taxon>
        <taxon>Alphaproteobacteria</taxon>
        <taxon>Sphingomonadales</taxon>
        <taxon>Erythrobacteraceae</taxon>
        <taxon>Pelagerythrobacter</taxon>
    </lineage>
</organism>
<comment type="caution">
    <text evidence="3">The sequence shown here is derived from an EMBL/GenBank/DDBJ whole genome shotgun (WGS) entry which is preliminary data.</text>
</comment>
<protein>
    <recommendedName>
        <fullName evidence="5">DUF1570 domain-containing protein</fullName>
    </recommendedName>
</protein>
<feature type="compositionally biased region" description="Basic and acidic residues" evidence="1">
    <location>
        <begin position="348"/>
        <end position="357"/>
    </location>
</feature>
<proteinExistence type="predicted"/>
<evidence type="ECO:0000313" key="4">
    <source>
        <dbReference type="Proteomes" id="UP000444401"/>
    </source>
</evidence>
<evidence type="ECO:0000313" key="3">
    <source>
        <dbReference type="EMBL" id="MXO69103.1"/>
    </source>
</evidence>
<feature type="compositionally biased region" description="Acidic residues" evidence="1">
    <location>
        <begin position="358"/>
        <end position="368"/>
    </location>
</feature>
<name>A0ABW9UZ49_9SPHN</name>
<evidence type="ECO:0000256" key="2">
    <source>
        <dbReference type="SAM" id="SignalP"/>
    </source>
</evidence>
<keyword evidence="2" id="KW-0732">Signal</keyword>
<dbReference type="RefSeq" id="WP_160733732.1">
    <property type="nucleotide sequence ID" value="NZ_WTYO01000004.1"/>
</dbReference>